<reference evidence="1 2" key="1">
    <citation type="journal article" date="2006" name="Nat. Biotechnol.">
        <title>Genome sequence of the ubiquitous hydrocarbon-degrading marine bacterium Alcanivorax borkumensis.</title>
        <authorList>
            <person name="Schneiker S."/>
            <person name="Martins dos Santos V.A.P."/>
            <person name="Bartels D."/>
            <person name="Bekel T."/>
            <person name="Brecht M."/>
            <person name="Buhrmester J."/>
            <person name="Chernikova T.N."/>
            <person name="Denaro R."/>
            <person name="Ferrer M."/>
            <person name="Gertler C."/>
            <person name="Goesmann A."/>
            <person name="Golyshina O.V."/>
            <person name="Kaminski F."/>
            <person name="Khachane A.N."/>
            <person name="Lang S."/>
            <person name="Linke B."/>
            <person name="McHardy A.C."/>
            <person name="Meyer F."/>
            <person name="Nechitaylo T."/>
            <person name="Puehler A."/>
            <person name="Regenhardt D."/>
            <person name="Rupp O."/>
            <person name="Sabirova J.S."/>
            <person name="Selbitschka W."/>
            <person name="Yakimov M.M."/>
            <person name="Timmis K.N."/>
            <person name="Vorhoelter F.-J."/>
            <person name="Weidner S."/>
            <person name="Kaiser O."/>
            <person name="Golyshin P.N."/>
        </authorList>
    </citation>
    <scope>NUCLEOTIDE SEQUENCE [LARGE SCALE GENOMIC DNA]</scope>
    <source>
        <strain evidence="2">ATCC 700651 / DSM 11573 / NCIMB 13689 / SK2</strain>
    </source>
</reference>
<dbReference type="AlphaFoldDB" id="Q0VTD0"/>
<dbReference type="EMBL" id="AM286690">
    <property type="protein sequence ID" value="CAL15590.1"/>
    <property type="molecule type" value="Genomic_DNA"/>
</dbReference>
<sequence>MAGFSALAMLQGCSLLEVPMVAAMKAPDHVYIHEDAKVGDKSVIKNPARGHQIIIWEVLQEFDDGYEVGLSWQDETGRVMALGMEPGLRRQFVIDKEGNVKSAKAKSVRFGLALPMAVAAPGTYVKSRETIEFETPQVITTPAGQYTVTHALVSEFDTLLLDNKTIDLIGPDVSFGVVHSDQDISSNVLAATNLYVEIAKLQTQAFDPTRLNSVLTSIREGGKIKQSFDLVEVE</sequence>
<protein>
    <submittedName>
        <fullName evidence="1">Uncharacterized protein</fullName>
    </submittedName>
</protein>
<organism evidence="1 2">
    <name type="scientific">Alcanivorax borkumensis (strain ATCC 700651 / DSM 11573 / NCIMB 13689 / SK2)</name>
    <dbReference type="NCBI Taxonomy" id="393595"/>
    <lineage>
        <taxon>Bacteria</taxon>
        <taxon>Pseudomonadati</taxon>
        <taxon>Pseudomonadota</taxon>
        <taxon>Gammaproteobacteria</taxon>
        <taxon>Oceanospirillales</taxon>
        <taxon>Alcanivoracaceae</taxon>
        <taxon>Alcanivorax</taxon>
    </lineage>
</organism>
<keyword evidence="2" id="KW-1185">Reference proteome</keyword>
<accession>Q0VTD0</accession>
<dbReference type="KEGG" id="abo:ABO_0142"/>
<proteinExistence type="predicted"/>
<dbReference type="OrthoDB" id="9870432at2"/>
<dbReference type="RefSeq" id="WP_011587440.1">
    <property type="nucleotide sequence ID" value="NC_008260.1"/>
</dbReference>
<evidence type="ECO:0000313" key="1">
    <source>
        <dbReference type="EMBL" id="CAL15590.1"/>
    </source>
</evidence>
<dbReference type="HOGENOM" id="CLU_1145328_0_0_6"/>
<evidence type="ECO:0000313" key="2">
    <source>
        <dbReference type="Proteomes" id="UP000008871"/>
    </source>
</evidence>
<dbReference type="Proteomes" id="UP000008871">
    <property type="component" value="Chromosome"/>
</dbReference>
<gene>
    <name evidence="1" type="ordered locus">ABO_0142</name>
</gene>
<name>Q0VTD0_ALCBS</name>